<evidence type="ECO:0000313" key="3">
    <source>
        <dbReference type="Proteomes" id="UP001597322"/>
    </source>
</evidence>
<name>A0ABW4M2V8_9HYPH</name>
<gene>
    <name evidence="2" type="ORF">ACFSE1_08645</name>
</gene>
<evidence type="ECO:0000313" key="2">
    <source>
        <dbReference type="EMBL" id="MFD1745524.1"/>
    </source>
</evidence>
<sequence length="149" mass="16492">MISQKAKYALRALTALAQADSTRPLLISEIAVQQGIPKKFLEQILLELKRNAVVESRRGKLGGYLLQRPASEITFGEVLRLIDGPVAPLPCLSVTAYRRCEDCDGEHQCEIRHVFARVADATREVLFNTTIADALDGVDPLKRAELQHA</sequence>
<dbReference type="SUPFAM" id="SSF46785">
    <property type="entry name" value="Winged helix' DNA-binding domain"/>
    <property type="match status" value="1"/>
</dbReference>
<organism evidence="2 3">
    <name type="scientific">Rhizobium helianthi</name>
    <dbReference type="NCBI Taxonomy" id="1132695"/>
    <lineage>
        <taxon>Bacteria</taxon>
        <taxon>Pseudomonadati</taxon>
        <taxon>Pseudomonadota</taxon>
        <taxon>Alphaproteobacteria</taxon>
        <taxon>Hyphomicrobiales</taxon>
        <taxon>Rhizobiaceae</taxon>
        <taxon>Rhizobium/Agrobacterium group</taxon>
        <taxon>Rhizobium</taxon>
    </lineage>
</organism>
<evidence type="ECO:0000256" key="1">
    <source>
        <dbReference type="ARBA" id="ARBA00023125"/>
    </source>
</evidence>
<dbReference type="PROSITE" id="PS51197">
    <property type="entry name" value="HTH_RRF2_2"/>
    <property type="match status" value="1"/>
</dbReference>
<proteinExistence type="predicted"/>
<dbReference type="InterPro" id="IPR036390">
    <property type="entry name" value="WH_DNA-bd_sf"/>
</dbReference>
<dbReference type="PANTHER" id="PTHR33221">
    <property type="entry name" value="WINGED HELIX-TURN-HELIX TRANSCRIPTIONAL REGULATOR, RRF2 FAMILY"/>
    <property type="match status" value="1"/>
</dbReference>
<comment type="caution">
    <text evidence="2">The sequence shown here is derived from an EMBL/GenBank/DDBJ whole genome shotgun (WGS) entry which is preliminary data.</text>
</comment>
<keyword evidence="3" id="KW-1185">Reference proteome</keyword>
<dbReference type="InterPro" id="IPR036388">
    <property type="entry name" value="WH-like_DNA-bd_sf"/>
</dbReference>
<dbReference type="NCBIfam" id="TIGR00738">
    <property type="entry name" value="rrf2_super"/>
    <property type="match status" value="1"/>
</dbReference>
<dbReference type="Gene3D" id="1.10.10.10">
    <property type="entry name" value="Winged helix-like DNA-binding domain superfamily/Winged helix DNA-binding domain"/>
    <property type="match status" value="1"/>
</dbReference>
<dbReference type="EMBL" id="JBHUEQ010000015">
    <property type="protein sequence ID" value="MFD1745524.1"/>
    <property type="molecule type" value="Genomic_DNA"/>
</dbReference>
<dbReference type="PANTHER" id="PTHR33221:SF5">
    <property type="entry name" value="HTH-TYPE TRANSCRIPTIONAL REGULATOR ISCR"/>
    <property type="match status" value="1"/>
</dbReference>
<dbReference type="RefSeq" id="WP_377399345.1">
    <property type="nucleotide sequence ID" value="NZ_JBHUEQ010000015.1"/>
</dbReference>
<reference evidence="3" key="1">
    <citation type="journal article" date="2019" name="Int. J. Syst. Evol. Microbiol.">
        <title>The Global Catalogue of Microorganisms (GCM) 10K type strain sequencing project: providing services to taxonomists for standard genome sequencing and annotation.</title>
        <authorList>
            <consortium name="The Broad Institute Genomics Platform"/>
            <consortium name="The Broad Institute Genome Sequencing Center for Infectious Disease"/>
            <person name="Wu L."/>
            <person name="Ma J."/>
        </authorList>
    </citation>
    <scope>NUCLEOTIDE SEQUENCE [LARGE SCALE GENOMIC DNA]</scope>
    <source>
        <strain evidence="3">CG52</strain>
    </source>
</reference>
<accession>A0ABW4M2V8</accession>
<protein>
    <submittedName>
        <fullName evidence="2">RrF2 family transcriptional regulator</fullName>
    </submittedName>
</protein>
<keyword evidence="1" id="KW-0238">DNA-binding</keyword>
<dbReference type="Pfam" id="PF02082">
    <property type="entry name" value="Rrf2"/>
    <property type="match status" value="1"/>
</dbReference>
<dbReference type="Proteomes" id="UP001597322">
    <property type="component" value="Unassembled WGS sequence"/>
</dbReference>
<dbReference type="InterPro" id="IPR000944">
    <property type="entry name" value="Tscrpt_reg_Rrf2"/>
</dbReference>